<feature type="transmembrane region" description="Helical" evidence="5">
    <location>
        <begin position="278"/>
        <end position="297"/>
    </location>
</feature>
<keyword evidence="2 5" id="KW-0812">Transmembrane</keyword>
<feature type="transmembrane region" description="Helical" evidence="5">
    <location>
        <begin position="107"/>
        <end position="127"/>
    </location>
</feature>
<feature type="transmembrane region" description="Helical" evidence="5">
    <location>
        <begin position="239"/>
        <end position="269"/>
    </location>
</feature>
<name>A0A7X3D0X6_9FLAO</name>
<accession>A0A7X3D0X6</accession>
<dbReference type="Proteomes" id="UP000540519">
    <property type="component" value="Unassembled WGS sequence"/>
</dbReference>
<evidence type="ECO:0000313" key="8">
    <source>
        <dbReference type="Proteomes" id="UP000540519"/>
    </source>
</evidence>
<evidence type="ECO:0000256" key="5">
    <source>
        <dbReference type="SAM" id="Phobius"/>
    </source>
</evidence>
<reference evidence="7 8" key="1">
    <citation type="journal article" date="2019" name="Mar. Drugs">
        <title>Comparative Genomics and CAZyme Genome Repertoires of Marine Zobellia amurskyensis KMM 3526(T) and Zobellia laminariae KMM 3676(T).</title>
        <authorList>
            <person name="Chernysheva N."/>
            <person name="Bystritskaya E."/>
            <person name="Stenkova A."/>
            <person name="Golovkin I."/>
            <person name="Nedashkovskaya O."/>
            <person name="Isaeva M."/>
        </authorList>
    </citation>
    <scope>NUCLEOTIDE SEQUENCE [LARGE SCALE GENOMIC DNA]</scope>
    <source>
        <strain evidence="7 8">KMM 3526</strain>
    </source>
</reference>
<feature type="transmembrane region" description="Helical" evidence="5">
    <location>
        <begin position="168"/>
        <end position="185"/>
    </location>
</feature>
<keyword evidence="3 5" id="KW-1133">Transmembrane helix</keyword>
<dbReference type="OrthoDB" id="1416500at2"/>
<dbReference type="AlphaFoldDB" id="A0A7X3D0X6"/>
<feature type="transmembrane region" description="Helical" evidence="5">
    <location>
        <begin position="206"/>
        <end position="227"/>
    </location>
</feature>
<feature type="domain" description="O-antigen ligase-related" evidence="6">
    <location>
        <begin position="239"/>
        <end position="384"/>
    </location>
</feature>
<feature type="transmembrane region" description="Helical" evidence="5">
    <location>
        <begin position="402"/>
        <end position="420"/>
    </location>
</feature>
<feature type="transmembrane region" description="Helical" evidence="5">
    <location>
        <begin position="139"/>
        <end position="156"/>
    </location>
</feature>
<feature type="transmembrane region" description="Helical" evidence="5">
    <location>
        <begin position="376"/>
        <end position="395"/>
    </location>
</feature>
<organism evidence="7 8">
    <name type="scientific">Zobellia amurskyensis</name>
    <dbReference type="NCBI Taxonomy" id="248905"/>
    <lineage>
        <taxon>Bacteria</taxon>
        <taxon>Pseudomonadati</taxon>
        <taxon>Bacteroidota</taxon>
        <taxon>Flavobacteriia</taxon>
        <taxon>Flavobacteriales</taxon>
        <taxon>Flavobacteriaceae</taxon>
        <taxon>Zobellia</taxon>
    </lineage>
</organism>
<dbReference type="Pfam" id="PF04932">
    <property type="entry name" value="Wzy_C"/>
    <property type="match status" value="1"/>
</dbReference>
<evidence type="ECO:0000256" key="1">
    <source>
        <dbReference type="ARBA" id="ARBA00004141"/>
    </source>
</evidence>
<keyword evidence="4 5" id="KW-0472">Membrane</keyword>
<keyword evidence="8" id="KW-1185">Reference proteome</keyword>
<evidence type="ECO:0000259" key="6">
    <source>
        <dbReference type="Pfam" id="PF04932"/>
    </source>
</evidence>
<evidence type="ECO:0000256" key="2">
    <source>
        <dbReference type="ARBA" id="ARBA00022692"/>
    </source>
</evidence>
<dbReference type="InterPro" id="IPR051533">
    <property type="entry name" value="WaaL-like"/>
</dbReference>
<proteinExistence type="predicted"/>
<dbReference type="PANTHER" id="PTHR37422:SF13">
    <property type="entry name" value="LIPOPOLYSACCHARIDE BIOSYNTHESIS PROTEIN PA4999-RELATED"/>
    <property type="match status" value="1"/>
</dbReference>
<evidence type="ECO:0000256" key="4">
    <source>
        <dbReference type="ARBA" id="ARBA00023136"/>
    </source>
</evidence>
<keyword evidence="7" id="KW-0436">Ligase</keyword>
<comment type="subcellular location">
    <subcellularLocation>
        <location evidence="1">Membrane</location>
        <topology evidence="1">Multi-pass membrane protein</topology>
    </subcellularLocation>
</comment>
<protein>
    <submittedName>
        <fullName evidence="7">O-antigen ligase domain-containing protein</fullName>
    </submittedName>
</protein>
<dbReference type="PANTHER" id="PTHR37422">
    <property type="entry name" value="TEICHURONIC ACID BIOSYNTHESIS PROTEIN TUAE"/>
    <property type="match status" value="1"/>
</dbReference>
<dbReference type="EMBL" id="RCNR01000008">
    <property type="protein sequence ID" value="MUH35446.1"/>
    <property type="molecule type" value="Genomic_DNA"/>
</dbReference>
<evidence type="ECO:0000256" key="3">
    <source>
        <dbReference type="ARBA" id="ARBA00022989"/>
    </source>
</evidence>
<feature type="transmembrane region" description="Helical" evidence="5">
    <location>
        <begin position="426"/>
        <end position="444"/>
    </location>
</feature>
<feature type="transmembrane region" description="Helical" evidence="5">
    <location>
        <begin position="67"/>
        <end position="87"/>
    </location>
</feature>
<sequence length="461" mass="52105">MNNYGQHFKWPGANLDHFYIYFVIAGIIASYLTYKSNSKYKLEGFLLSFYFLTGNINELLTIKIPGFSFFEIQPLRLIYLLLLFFIVRKTLLSKEKLPSASKRRTPLFMIPLALYITLLTISIGVNVDDVGAGDALKTILESFAFVIILIGLKLMADQPTYDLIGKSIIIGAIVTSVVAIIQLGLEPYFMRIGDNRPAFGSVIRSNGIFSTEYFHSYFLIIAIVWVFTTVKNNLLKTGLIILFSIGVVTSFMRMSWIILALVLVTYLIFINKVALEKILFAGLAGLAMLLCVTIFYYQDIVNSAVVKDRLTDSVGGRKGYYGMVLDNIHKKPWLGYGGLKNEVYYINLLRITGDRDRATATTGSLHSGYFSSLFEYGVPAFVCFTLFVMLSAFYYSRSFHNNLYFVIPFLASIIFMIGNLTNTFLFLSYVSVLYAVHIGMGMGIHKIEETKVFHSKTEYLK</sequence>
<evidence type="ECO:0000313" key="7">
    <source>
        <dbReference type="EMBL" id="MUH35446.1"/>
    </source>
</evidence>
<dbReference type="GO" id="GO:0016874">
    <property type="term" value="F:ligase activity"/>
    <property type="evidence" value="ECO:0007669"/>
    <property type="project" value="UniProtKB-KW"/>
</dbReference>
<feature type="transmembrane region" description="Helical" evidence="5">
    <location>
        <begin position="18"/>
        <end position="34"/>
    </location>
</feature>
<comment type="caution">
    <text evidence="7">The sequence shown here is derived from an EMBL/GenBank/DDBJ whole genome shotgun (WGS) entry which is preliminary data.</text>
</comment>
<dbReference type="InterPro" id="IPR007016">
    <property type="entry name" value="O-antigen_ligase-rel_domated"/>
</dbReference>
<gene>
    <name evidence="7" type="ORF">D9O36_06310</name>
</gene>
<dbReference type="GO" id="GO:0016020">
    <property type="term" value="C:membrane"/>
    <property type="evidence" value="ECO:0007669"/>
    <property type="project" value="UniProtKB-SubCell"/>
</dbReference>